<dbReference type="Proteomes" id="UP000825051">
    <property type="component" value="Chromosome"/>
</dbReference>
<evidence type="ECO:0000259" key="3">
    <source>
        <dbReference type="PROSITE" id="PS50173"/>
    </source>
</evidence>
<keyword evidence="5" id="KW-1185">Reference proteome</keyword>
<dbReference type="Gene3D" id="3.30.70.270">
    <property type="match status" value="1"/>
</dbReference>
<dbReference type="AlphaFoldDB" id="A0A8F9XHN2"/>
<sequence>MFAVLHLAGFALQAVLRTEPSSRAEQPAALFDGTKKKSLVLAVNAPARAAGVELGMTAPQAVARCPALLIRTPAAAAETEARAALHAVAFTLSPTIEDTAPGISTIDLKGLDAPQQHLLAANALTALADLGLTATAGLARTPLLALYAARSAPKSLSPSEKSSSVRPLPSALHAVLPADESAFLAPLPLATADPTPELAAVLHDWGVRTLGDLTALPRDDMVRRFSTAGLALWQRAAGGAPRPLHPVALPQTFAAAREFEEPVATLEPLLFLLRRFVDRLTLELRASQHVAVELHLALSLEDDTTCARDFRLPAPTADAEILFRALHTHLESLSTASAIVALRLTLTPARPLVRQHGLFETGLRDPHGFAETLARVSALVGPDRAGTPQREDTHRPDAFRLSAPSALVPAPAAPPVHPPLAPPLRRFRPPLPARVEFTADRPTYVWTEQFQGEITACSAAWTSSGEWWQRDRAWVRRERDIALHDGGLYRLLWCQERHFIEGEYD</sequence>
<proteinExistence type="inferred from homology"/>
<dbReference type="InterPro" id="IPR050356">
    <property type="entry name" value="SulA_CellDiv_inhibitor"/>
</dbReference>
<dbReference type="PANTHER" id="PTHR35369">
    <property type="entry name" value="BLR3025 PROTEIN-RELATED"/>
    <property type="match status" value="1"/>
</dbReference>
<protein>
    <recommendedName>
        <fullName evidence="3">UmuC domain-containing protein</fullName>
    </recommendedName>
</protein>
<evidence type="ECO:0000256" key="1">
    <source>
        <dbReference type="ARBA" id="ARBA00010945"/>
    </source>
</evidence>
<dbReference type="InterPro" id="IPR043128">
    <property type="entry name" value="Rev_trsase/Diguanyl_cyclase"/>
</dbReference>
<dbReference type="EMBL" id="CP080507">
    <property type="protein sequence ID" value="QYM80422.1"/>
    <property type="molecule type" value="Genomic_DNA"/>
</dbReference>
<evidence type="ECO:0000313" key="4">
    <source>
        <dbReference type="EMBL" id="QYM80422.1"/>
    </source>
</evidence>
<dbReference type="InterPro" id="IPR001126">
    <property type="entry name" value="UmuC"/>
</dbReference>
<dbReference type="PROSITE" id="PS50173">
    <property type="entry name" value="UMUC"/>
    <property type="match status" value="1"/>
</dbReference>
<dbReference type="GO" id="GO:0003684">
    <property type="term" value="F:damaged DNA binding"/>
    <property type="evidence" value="ECO:0007669"/>
    <property type="project" value="InterPro"/>
</dbReference>
<dbReference type="SUPFAM" id="SSF56672">
    <property type="entry name" value="DNA/RNA polymerases"/>
    <property type="match status" value="1"/>
</dbReference>
<comment type="similarity">
    <text evidence="1">Belongs to the DNA polymerase type-Y family.</text>
</comment>
<dbReference type="PANTHER" id="PTHR35369:SF2">
    <property type="entry name" value="BLR3025 PROTEIN"/>
    <property type="match status" value="1"/>
</dbReference>
<dbReference type="RefSeq" id="WP_220165593.1">
    <property type="nucleotide sequence ID" value="NZ_CP080507.1"/>
</dbReference>
<dbReference type="KEGG" id="ole:K0B96_07390"/>
<dbReference type="InterPro" id="IPR043502">
    <property type="entry name" value="DNA/RNA_pol_sf"/>
</dbReference>
<dbReference type="InterPro" id="IPR017961">
    <property type="entry name" value="DNA_pol_Y-fam_little_finger"/>
</dbReference>
<dbReference type="GO" id="GO:0006281">
    <property type="term" value="P:DNA repair"/>
    <property type="evidence" value="ECO:0007669"/>
    <property type="project" value="InterPro"/>
</dbReference>
<organism evidence="4 5">
    <name type="scientific">Horticoccus luteus</name>
    <dbReference type="NCBI Taxonomy" id="2862869"/>
    <lineage>
        <taxon>Bacteria</taxon>
        <taxon>Pseudomonadati</taxon>
        <taxon>Verrucomicrobiota</taxon>
        <taxon>Opitutia</taxon>
        <taxon>Opitutales</taxon>
        <taxon>Opitutaceae</taxon>
        <taxon>Horticoccus</taxon>
    </lineage>
</organism>
<keyword evidence="2" id="KW-0227">DNA damage</keyword>
<feature type="domain" description="UmuC" evidence="3">
    <location>
        <begin position="2"/>
        <end position="152"/>
    </location>
</feature>
<accession>A0A8F9XHN2</accession>
<name>A0A8F9XHN2_9BACT</name>
<gene>
    <name evidence="4" type="ORF">K0B96_07390</name>
</gene>
<dbReference type="Gene3D" id="3.40.1170.60">
    <property type="match status" value="1"/>
</dbReference>
<evidence type="ECO:0000256" key="2">
    <source>
        <dbReference type="ARBA" id="ARBA00022763"/>
    </source>
</evidence>
<evidence type="ECO:0000313" key="5">
    <source>
        <dbReference type="Proteomes" id="UP000825051"/>
    </source>
</evidence>
<reference evidence="4" key="1">
    <citation type="submission" date="2021-08" db="EMBL/GenBank/DDBJ databases">
        <title>Genome of a novel bacterium of the phylum Verrucomicrobia, Oleiharenicola sp. KSB-15.</title>
        <authorList>
            <person name="Chung J.-H."/>
            <person name="Ahn J.-H."/>
            <person name="Yoon Y."/>
            <person name="Kim D.-Y."/>
            <person name="An S.-H."/>
            <person name="Park I."/>
            <person name="Yeon J."/>
        </authorList>
    </citation>
    <scope>NUCLEOTIDE SEQUENCE</scope>
    <source>
        <strain evidence="4">KSB-15</strain>
    </source>
</reference>
<dbReference type="Pfam" id="PF00817">
    <property type="entry name" value="IMS"/>
    <property type="match status" value="1"/>
</dbReference>
<dbReference type="Gene3D" id="1.10.150.20">
    <property type="entry name" value="5' to 3' exonuclease, C-terminal subdomain"/>
    <property type="match status" value="1"/>
</dbReference>
<dbReference type="Pfam" id="PF11799">
    <property type="entry name" value="IMS_C"/>
    <property type="match status" value="1"/>
</dbReference>